<dbReference type="SUPFAM" id="SSF52374">
    <property type="entry name" value="Nucleotidylyl transferase"/>
    <property type="match status" value="1"/>
</dbReference>
<dbReference type="GO" id="GO:0009435">
    <property type="term" value="P:NAD+ biosynthetic process"/>
    <property type="evidence" value="ECO:0007669"/>
    <property type="project" value="TreeGrafter"/>
</dbReference>
<organism evidence="2 3">
    <name type="scientific">Nephila pilipes</name>
    <name type="common">Giant wood spider</name>
    <name type="synonym">Nephila maculata</name>
    <dbReference type="NCBI Taxonomy" id="299642"/>
    <lineage>
        <taxon>Eukaryota</taxon>
        <taxon>Metazoa</taxon>
        <taxon>Ecdysozoa</taxon>
        <taxon>Arthropoda</taxon>
        <taxon>Chelicerata</taxon>
        <taxon>Arachnida</taxon>
        <taxon>Araneae</taxon>
        <taxon>Araneomorphae</taxon>
        <taxon>Entelegynae</taxon>
        <taxon>Araneoidea</taxon>
        <taxon>Nephilidae</taxon>
        <taxon>Nephila</taxon>
    </lineage>
</organism>
<dbReference type="PANTHER" id="PTHR12039:SF0">
    <property type="entry name" value="NICOTINAMIDE-NUCLEOTIDE ADENYLYLTRANSFERASE"/>
    <property type="match status" value="1"/>
</dbReference>
<dbReference type="PANTHER" id="PTHR12039">
    <property type="entry name" value="NICOTINAMIDE MONONUCLEOTIDE ADENYLYLTRANSFERASE"/>
    <property type="match status" value="1"/>
</dbReference>
<reference evidence="2" key="1">
    <citation type="submission" date="2020-08" db="EMBL/GenBank/DDBJ databases">
        <title>Multicomponent nature underlies the extraordinary mechanical properties of spider dragline silk.</title>
        <authorList>
            <person name="Kono N."/>
            <person name="Nakamura H."/>
            <person name="Mori M."/>
            <person name="Yoshida Y."/>
            <person name="Ohtoshi R."/>
            <person name="Malay A.D."/>
            <person name="Moran D.A.P."/>
            <person name="Tomita M."/>
            <person name="Numata K."/>
            <person name="Arakawa K."/>
        </authorList>
    </citation>
    <scope>NUCLEOTIDE SEQUENCE</scope>
</reference>
<name>A0A8X6U0K9_NEPPI</name>
<evidence type="ECO:0000313" key="2">
    <source>
        <dbReference type="EMBL" id="GFT66086.1"/>
    </source>
</evidence>
<feature type="domain" description="Cytidyltransferase-like" evidence="1">
    <location>
        <begin position="2"/>
        <end position="57"/>
    </location>
</feature>
<dbReference type="GO" id="GO:0004515">
    <property type="term" value="F:nicotinate-nucleotide adenylyltransferase activity"/>
    <property type="evidence" value="ECO:0007669"/>
    <property type="project" value="TreeGrafter"/>
</dbReference>
<dbReference type="GO" id="GO:0000309">
    <property type="term" value="F:nicotinamide-nucleotide adenylyltransferase activity"/>
    <property type="evidence" value="ECO:0007669"/>
    <property type="project" value="TreeGrafter"/>
</dbReference>
<dbReference type="InterPro" id="IPR014729">
    <property type="entry name" value="Rossmann-like_a/b/a_fold"/>
</dbReference>
<gene>
    <name evidence="2" type="primary">Nmnat3</name>
    <name evidence="2" type="ORF">NPIL_560021</name>
</gene>
<dbReference type="InterPro" id="IPR004821">
    <property type="entry name" value="Cyt_trans-like"/>
</dbReference>
<comment type="caution">
    <text evidence="2">The sequence shown here is derived from an EMBL/GenBank/DDBJ whole genome shotgun (WGS) entry which is preliminary data.</text>
</comment>
<dbReference type="AlphaFoldDB" id="A0A8X6U0K9"/>
<protein>
    <recommendedName>
        <fullName evidence="1">Cytidyltransferase-like domain-containing protein</fullName>
    </recommendedName>
</protein>
<dbReference type="EMBL" id="BMAW01020027">
    <property type="protein sequence ID" value="GFT66086.1"/>
    <property type="molecule type" value="Genomic_DNA"/>
</dbReference>
<dbReference type="Pfam" id="PF01467">
    <property type="entry name" value="CTP_transf_like"/>
    <property type="match status" value="1"/>
</dbReference>
<accession>A0A8X6U0K9</accession>
<evidence type="ECO:0000259" key="1">
    <source>
        <dbReference type="Pfam" id="PF01467"/>
    </source>
</evidence>
<proteinExistence type="predicted"/>
<keyword evidence="3" id="KW-1185">Reference proteome</keyword>
<dbReference type="OrthoDB" id="422187at2759"/>
<dbReference type="Proteomes" id="UP000887013">
    <property type="component" value="Unassembled WGS sequence"/>
</dbReference>
<sequence>MHLRLFELARDFLHNTGRYHVVGGIISPVNDAYKKKDLISAKHRCEMVDLALQCNDWV</sequence>
<evidence type="ECO:0000313" key="3">
    <source>
        <dbReference type="Proteomes" id="UP000887013"/>
    </source>
</evidence>
<dbReference type="Gene3D" id="3.40.50.620">
    <property type="entry name" value="HUPs"/>
    <property type="match status" value="1"/>
</dbReference>
<feature type="non-terminal residue" evidence="2">
    <location>
        <position position="1"/>
    </location>
</feature>
<dbReference type="InterPro" id="IPR051182">
    <property type="entry name" value="Euk_NMN_adenylyltrnsfrase"/>
</dbReference>